<dbReference type="GO" id="GO:0006310">
    <property type="term" value="P:DNA recombination"/>
    <property type="evidence" value="ECO:0007669"/>
    <property type="project" value="UniProtKB-KW"/>
</dbReference>
<dbReference type="Pfam" id="PF02899">
    <property type="entry name" value="Phage_int_SAM_1"/>
    <property type="match status" value="1"/>
</dbReference>
<comment type="caution">
    <text evidence="9">The sequence shown here is derived from an EMBL/GenBank/DDBJ whole genome shotgun (WGS) entry which is preliminary data.</text>
</comment>
<dbReference type="Gene3D" id="1.10.150.130">
    <property type="match status" value="1"/>
</dbReference>
<keyword evidence="4" id="KW-0233">DNA recombination</keyword>
<evidence type="ECO:0000256" key="3">
    <source>
        <dbReference type="ARBA" id="ARBA00023125"/>
    </source>
</evidence>
<dbReference type="InterPro" id="IPR002104">
    <property type="entry name" value="Integrase_catalytic"/>
</dbReference>
<evidence type="ECO:0008006" key="11">
    <source>
        <dbReference type="Google" id="ProtNLM"/>
    </source>
</evidence>
<feature type="region of interest" description="Disordered" evidence="6">
    <location>
        <begin position="139"/>
        <end position="170"/>
    </location>
</feature>
<evidence type="ECO:0000256" key="1">
    <source>
        <dbReference type="ARBA" id="ARBA00008857"/>
    </source>
</evidence>
<evidence type="ECO:0000256" key="4">
    <source>
        <dbReference type="ARBA" id="ARBA00023172"/>
    </source>
</evidence>
<keyword evidence="3 5" id="KW-0238">DNA-binding</keyword>
<dbReference type="CDD" id="cd00798">
    <property type="entry name" value="INT_XerDC_C"/>
    <property type="match status" value="1"/>
</dbReference>
<evidence type="ECO:0000256" key="2">
    <source>
        <dbReference type="ARBA" id="ARBA00022908"/>
    </source>
</evidence>
<dbReference type="SUPFAM" id="SSF47823">
    <property type="entry name" value="lambda integrase-like, N-terminal domain"/>
    <property type="match status" value="1"/>
</dbReference>
<dbReference type="InterPro" id="IPR013762">
    <property type="entry name" value="Integrase-like_cat_sf"/>
</dbReference>
<organism evidence="9 10">
    <name type="scientific">Candidatus Uhrbacteria bacterium RIFCSPLOWO2_01_FULL_47_24</name>
    <dbReference type="NCBI Taxonomy" id="1802401"/>
    <lineage>
        <taxon>Bacteria</taxon>
        <taxon>Candidatus Uhriibacteriota</taxon>
    </lineage>
</organism>
<dbReference type="PANTHER" id="PTHR30349">
    <property type="entry name" value="PHAGE INTEGRASE-RELATED"/>
    <property type="match status" value="1"/>
</dbReference>
<evidence type="ECO:0000256" key="5">
    <source>
        <dbReference type="PROSITE-ProRule" id="PRU01248"/>
    </source>
</evidence>
<keyword evidence="2" id="KW-0229">DNA integration</keyword>
<dbReference type="Proteomes" id="UP000176897">
    <property type="component" value="Unassembled WGS sequence"/>
</dbReference>
<accession>A0A1F7UUS5</accession>
<dbReference type="GO" id="GO:0003677">
    <property type="term" value="F:DNA binding"/>
    <property type="evidence" value="ECO:0007669"/>
    <property type="project" value="UniProtKB-UniRule"/>
</dbReference>
<dbReference type="STRING" id="1802401.A3B21_04980"/>
<feature type="domain" description="Core-binding (CB)" evidence="8">
    <location>
        <begin position="1"/>
        <end position="101"/>
    </location>
</feature>
<reference evidence="9 10" key="1">
    <citation type="journal article" date="2016" name="Nat. Commun.">
        <title>Thousands of microbial genomes shed light on interconnected biogeochemical processes in an aquifer system.</title>
        <authorList>
            <person name="Anantharaman K."/>
            <person name="Brown C.T."/>
            <person name="Hug L.A."/>
            <person name="Sharon I."/>
            <person name="Castelle C.J."/>
            <person name="Probst A.J."/>
            <person name="Thomas B.C."/>
            <person name="Singh A."/>
            <person name="Wilkins M.J."/>
            <person name="Karaoz U."/>
            <person name="Brodie E.L."/>
            <person name="Williams K.H."/>
            <person name="Hubbard S.S."/>
            <person name="Banfield J.F."/>
        </authorList>
    </citation>
    <scope>NUCLEOTIDE SEQUENCE [LARGE SCALE GENOMIC DNA]</scope>
</reference>
<protein>
    <recommendedName>
        <fullName evidence="11">Tyrosine recombinase XerC</fullName>
    </recommendedName>
</protein>
<dbReference type="InterPro" id="IPR010998">
    <property type="entry name" value="Integrase_recombinase_N"/>
</dbReference>
<dbReference type="EMBL" id="MGEJ01000001">
    <property type="protein sequence ID" value="OGL82042.1"/>
    <property type="molecule type" value="Genomic_DNA"/>
</dbReference>
<dbReference type="Pfam" id="PF00589">
    <property type="entry name" value="Phage_integrase"/>
    <property type="match status" value="1"/>
</dbReference>
<evidence type="ECO:0000259" key="8">
    <source>
        <dbReference type="PROSITE" id="PS51900"/>
    </source>
</evidence>
<name>A0A1F7UUS5_9BACT</name>
<dbReference type="SUPFAM" id="SSF56349">
    <property type="entry name" value="DNA breaking-rejoining enzymes"/>
    <property type="match status" value="1"/>
</dbReference>
<dbReference type="NCBIfam" id="NF040815">
    <property type="entry name" value="recomb_XerA_Arch"/>
    <property type="match status" value="1"/>
</dbReference>
<dbReference type="InterPro" id="IPR050090">
    <property type="entry name" value="Tyrosine_recombinase_XerCD"/>
</dbReference>
<comment type="similarity">
    <text evidence="1">Belongs to the 'phage' integrase family.</text>
</comment>
<evidence type="ECO:0000259" key="7">
    <source>
        <dbReference type="PROSITE" id="PS51898"/>
    </source>
</evidence>
<evidence type="ECO:0000313" key="10">
    <source>
        <dbReference type="Proteomes" id="UP000176897"/>
    </source>
</evidence>
<dbReference type="InterPro" id="IPR011010">
    <property type="entry name" value="DNA_brk_join_enz"/>
</dbReference>
<sequence>MTLDTLVRQFLEYIEVERGRSKRTIENYQFYLGRFLMWSADHGVKSPAGITQDTVREYRLWLNRYRAKPLKHTGLSPDEGLKKNTQNYHLIALRAFLKYLSKRDIKTLVPEKIELGKMPTRQVDFLEAEDLERMLKAPLIPSPDLRSSSPEGVEDGPSGRRPRGGQGEGSIVQLRDKAILEMLFSTGLRVSELAGLKRTDVNPKKEEFTVRGKGSKLRVVFMSPGAREWLKKYLDARGDMAPYLFVRHDKARLKSGEGGALTPRSIQRIVEKYAKAAGITKRISPHTLRHTFATDLLRNGADIRSVQALLGHSSITTTQIYTHVTDTQLREVHKAFHARQRAED</sequence>
<feature type="domain" description="Tyr recombinase" evidence="7">
    <location>
        <begin position="121"/>
        <end position="334"/>
    </location>
</feature>
<gene>
    <name evidence="9" type="ORF">A3B21_04980</name>
</gene>
<dbReference type="InterPro" id="IPR004107">
    <property type="entry name" value="Integrase_SAM-like_N"/>
</dbReference>
<proteinExistence type="inferred from homology"/>
<evidence type="ECO:0000256" key="6">
    <source>
        <dbReference type="SAM" id="MobiDB-lite"/>
    </source>
</evidence>
<dbReference type="PROSITE" id="PS51898">
    <property type="entry name" value="TYR_RECOMBINASE"/>
    <property type="match status" value="1"/>
</dbReference>
<evidence type="ECO:0000313" key="9">
    <source>
        <dbReference type="EMBL" id="OGL82042.1"/>
    </source>
</evidence>
<dbReference type="PANTHER" id="PTHR30349:SF41">
    <property type="entry name" value="INTEGRASE_RECOMBINASE PROTEIN MJ0367-RELATED"/>
    <property type="match status" value="1"/>
</dbReference>
<dbReference type="GO" id="GO:0015074">
    <property type="term" value="P:DNA integration"/>
    <property type="evidence" value="ECO:0007669"/>
    <property type="project" value="UniProtKB-KW"/>
</dbReference>
<dbReference type="Gene3D" id="1.10.443.10">
    <property type="entry name" value="Intergrase catalytic core"/>
    <property type="match status" value="1"/>
</dbReference>
<dbReference type="PROSITE" id="PS51900">
    <property type="entry name" value="CB"/>
    <property type="match status" value="1"/>
</dbReference>
<dbReference type="InterPro" id="IPR044068">
    <property type="entry name" value="CB"/>
</dbReference>
<dbReference type="AlphaFoldDB" id="A0A1F7UUS5"/>